<dbReference type="Proteomes" id="UP001055955">
    <property type="component" value="Chromosome"/>
</dbReference>
<evidence type="ECO:0000256" key="2">
    <source>
        <dbReference type="ARBA" id="ARBA00008017"/>
    </source>
</evidence>
<dbReference type="Pfam" id="PF00924">
    <property type="entry name" value="MS_channel_2nd"/>
    <property type="match status" value="1"/>
</dbReference>
<feature type="transmembrane region" description="Helical" evidence="7">
    <location>
        <begin position="54"/>
        <end position="73"/>
    </location>
</feature>
<dbReference type="Gene3D" id="1.10.287.1260">
    <property type="match status" value="1"/>
</dbReference>
<dbReference type="InterPro" id="IPR045042">
    <property type="entry name" value="YnaI-like"/>
</dbReference>
<dbReference type="SUPFAM" id="SSF82689">
    <property type="entry name" value="Mechanosensitive channel protein MscS (YggB), C-terminal domain"/>
    <property type="match status" value="1"/>
</dbReference>
<comment type="similarity">
    <text evidence="2">Belongs to the MscS (TC 1.A.23) family.</text>
</comment>
<dbReference type="PANTHER" id="PTHR43634:SF2">
    <property type="entry name" value="LOW CONDUCTANCE MECHANOSENSITIVE CHANNEL YNAI"/>
    <property type="match status" value="1"/>
</dbReference>
<feature type="transmembrane region" description="Helical" evidence="7">
    <location>
        <begin position="132"/>
        <end position="156"/>
    </location>
</feature>
<protein>
    <submittedName>
        <fullName evidence="10">Mechanosensitive ion channel</fullName>
    </submittedName>
</protein>
<evidence type="ECO:0000256" key="3">
    <source>
        <dbReference type="ARBA" id="ARBA00022475"/>
    </source>
</evidence>
<evidence type="ECO:0000313" key="10">
    <source>
        <dbReference type="EMBL" id="UTC24171.1"/>
    </source>
</evidence>
<keyword evidence="3" id="KW-1003">Cell membrane</keyword>
<dbReference type="InterPro" id="IPR011066">
    <property type="entry name" value="MscS_channel_C_sf"/>
</dbReference>
<feature type="domain" description="Mechanosensitive ion channel MscS C-terminal" evidence="9">
    <location>
        <begin position="259"/>
        <end position="342"/>
    </location>
</feature>
<dbReference type="InterPro" id="IPR049278">
    <property type="entry name" value="MS_channel_C"/>
</dbReference>
<dbReference type="RefSeq" id="WP_258567955.1">
    <property type="nucleotide sequence ID" value="NZ_CP092900.1"/>
</dbReference>
<dbReference type="Gene3D" id="3.30.70.100">
    <property type="match status" value="1"/>
</dbReference>
<sequence length="357" mass="40539">MNINIFELQSLLSPGLLSVTASFVILMLAYTVAWRRAFSHASEFQTIWFSSFMYALRFPGYLTIIVVWLYQVLHIFSEPLLKLFDQFGSILKLMLPVSFSLLIFIIFNKFLSNIQAQIVRIEKNQPFPNSAALITACKLGRLVSGLVFLIVVLYAFEIPMGQILAPTAVGALALSFASKDVLSNVFGGIMVMCDRPFVVGDYVSIRPGEEGTVRYVGWRVTEIQLQNGRILHVPNGLLATTIVTNYSEKAHWFVQKEVGIRYQDISVAKSISEELEAWVINHKLANKRRAHFARVYHLGDSSIVMRVRAYLKSSINTKEWYQFNEELVFKVNDVVKKHGADFAFPSRTVYMDKGDDE</sequence>
<dbReference type="Pfam" id="PF21082">
    <property type="entry name" value="MS_channel_3rd"/>
    <property type="match status" value="1"/>
</dbReference>
<gene>
    <name evidence="10" type="ORF">MMH89_02895</name>
</gene>
<feature type="transmembrane region" description="Helical" evidence="7">
    <location>
        <begin position="93"/>
        <end position="111"/>
    </location>
</feature>
<dbReference type="PANTHER" id="PTHR43634">
    <property type="entry name" value="OW CONDUCTANCE MECHANOSENSITIVE CHANNEL"/>
    <property type="match status" value="1"/>
</dbReference>
<evidence type="ECO:0000259" key="9">
    <source>
        <dbReference type="Pfam" id="PF21082"/>
    </source>
</evidence>
<proteinExistence type="inferred from homology"/>
<dbReference type="EMBL" id="CP092900">
    <property type="protein sequence ID" value="UTC24171.1"/>
    <property type="molecule type" value="Genomic_DNA"/>
</dbReference>
<evidence type="ECO:0000256" key="4">
    <source>
        <dbReference type="ARBA" id="ARBA00022692"/>
    </source>
</evidence>
<feature type="transmembrane region" description="Helical" evidence="7">
    <location>
        <begin position="12"/>
        <end position="33"/>
    </location>
</feature>
<keyword evidence="5 7" id="KW-1133">Transmembrane helix</keyword>
<dbReference type="InterPro" id="IPR023408">
    <property type="entry name" value="MscS_beta-dom_sf"/>
</dbReference>
<evidence type="ECO:0000256" key="6">
    <source>
        <dbReference type="ARBA" id="ARBA00023136"/>
    </source>
</evidence>
<feature type="domain" description="Mechanosensitive ion channel MscS" evidence="8">
    <location>
        <begin position="180"/>
        <end position="247"/>
    </location>
</feature>
<accession>A0ABY5DI71</accession>
<dbReference type="InterPro" id="IPR010920">
    <property type="entry name" value="LSM_dom_sf"/>
</dbReference>
<keyword evidence="11" id="KW-1185">Reference proteome</keyword>
<organism evidence="10 11">
    <name type="scientific">Candidatus Comchoanobacter bicostacola</name>
    <dbReference type="NCBI Taxonomy" id="2919598"/>
    <lineage>
        <taxon>Bacteria</taxon>
        <taxon>Pseudomonadati</taxon>
        <taxon>Pseudomonadota</taxon>
        <taxon>Gammaproteobacteria</taxon>
        <taxon>Candidatus Comchoanobacterales</taxon>
        <taxon>Candidatus Comchoanobacteraceae</taxon>
        <taxon>Candidatus Comchoanobacter</taxon>
    </lineage>
</organism>
<evidence type="ECO:0000259" key="8">
    <source>
        <dbReference type="Pfam" id="PF00924"/>
    </source>
</evidence>
<keyword evidence="6 7" id="KW-0472">Membrane</keyword>
<comment type="subcellular location">
    <subcellularLocation>
        <location evidence="1">Cell membrane</location>
        <topology evidence="1">Multi-pass membrane protein</topology>
    </subcellularLocation>
</comment>
<evidence type="ECO:0000256" key="7">
    <source>
        <dbReference type="SAM" id="Phobius"/>
    </source>
</evidence>
<dbReference type="SUPFAM" id="SSF50182">
    <property type="entry name" value="Sm-like ribonucleoproteins"/>
    <property type="match status" value="1"/>
</dbReference>
<evidence type="ECO:0000256" key="5">
    <source>
        <dbReference type="ARBA" id="ARBA00022989"/>
    </source>
</evidence>
<name>A0ABY5DI71_9GAMM</name>
<dbReference type="Gene3D" id="2.30.30.60">
    <property type="match status" value="1"/>
</dbReference>
<evidence type="ECO:0000256" key="1">
    <source>
        <dbReference type="ARBA" id="ARBA00004651"/>
    </source>
</evidence>
<keyword evidence="4 7" id="KW-0812">Transmembrane</keyword>
<dbReference type="InterPro" id="IPR006685">
    <property type="entry name" value="MscS_channel_2nd"/>
</dbReference>
<evidence type="ECO:0000313" key="11">
    <source>
        <dbReference type="Proteomes" id="UP001055955"/>
    </source>
</evidence>
<reference evidence="10 11" key="1">
    <citation type="journal article" date="2022" name="Nat. Microbiol.">
        <title>The microbiome of a bacterivorous marine choanoflagellate contains a resource-demanding obligate bacterial associate.</title>
        <authorList>
            <person name="Needham D.M."/>
            <person name="Poirier C."/>
            <person name="Bachy C."/>
            <person name="George E.E."/>
            <person name="Wilken S."/>
            <person name="Yung C.C.M."/>
            <person name="Limardo A.J."/>
            <person name="Morando M."/>
            <person name="Sudek L."/>
            <person name="Malmstrom R.R."/>
            <person name="Keeling P.J."/>
            <person name="Santoro A.E."/>
            <person name="Worden A.Z."/>
        </authorList>
    </citation>
    <scope>NUCLEOTIDE SEQUENCE [LARGE SCALE GENOMIC DNA]</scope>
    <source>
        <strain evidence="10 11">Comchoano-1</strain>
    </source>
</reference>